<organism evidence="15 16">
    <name type="scientific">Kozakia baliensis</name>
    <dbReference type="NCBI Taxonomy" id="153496"/>
    <lineage>
        <taxon>Bacteria</taxon>
        <taxon>Pseudomonadati</taxon>
        <taxon>Pseudomonadota</taxon>
        <taxon>Alphaproteobacteria</taxon>
        <taxon>Acetobacterales</taxon>
        <taxon>Acetobacteraceae</taxon>
        <taxon>Kozakia</taxon>
    </lineage>
</organism>
<keyword evidence="7" id="KW-0413">Isomerase</keyword>
<dbReference type="GO" id="GO:0005524">
    <property type="term" value="F:ATP binding"/>
    <property type="evidence" value="ECO:0007669"/>
    <property type="project" value="UniProtKB-UniRule"/>
</dbReference>
<evidence type="ECO:0000256" key="4">
    <source>
        <dbReference type="ARBA" id="ARBA00022806"/>
    </source>
</evidence>
<feature type="domain" description="UvrD-like helicase C-terminal" evidence="14">
    <location>
        <begin position="318"/>
        <end position="583"/>
    </location>
</feature>
<dbReference type="GO" id="GO:0000725">
    <property type="term" value="P:recombinational repair"/>
    <property type="evidence" value="ECO:0007669"/>
    <property type="project" value="TreeGrafter"/>
</dbReference>
<dbReference type="RefSeq" id="WP_070404102.1">
    <property type="nucleotide sequence ID" value="NZ_CP014676.1"/>
</dbReference>
<evidence type="ECO:0000256" key="2">
    <source>
        <dbReference type="ARBA" id="ARBA00022741"/>
    </source>
</evidence>
<evidence type="ECO:0000256" key="3">
    <source>
        <dbReference type="ARBA" id="ARBA00022801"/>
    </source>
</evidence>
<proteinExistence type="inferred from homology"/>
<name>A0A1D8UY56_9PROT</name>
<evidence type="ECO:0000259" key="13">
    <source>
        <dbReference type="PROSITE" id="PS51198"/>
    </source>
</evidence>
<sequence length="685" mass="75839">MSDLDIPHQLAPILDALTPEQRAAALALGRVLVLAGAGTGKTKTLTAGVATRIALYGMVPARILCVTFTNKAAAEMRNRIVQACGDGMAPSWLGTFHALCARQLRAEPDVAHLRPGFDIRDADDTLTMVRRLIKAVPKEQLPVPMEGAAGDAKQIAKMAERIARLKEDLVTPDAAPAHVQGMIARAHEKNNFIDREGWQFAAVLYRQYQALLREQNAADFGDLLMWPTLALVHDTIYRDRWSRRFTAVLADEYQDVNRAQFLWLKMMSEASGELFAVGDDNQSIYSWRGAKVKFIRGFAQEFPGAKMYRLEQNFRSTGHILDASNAVISHDPARIPKTLFTRKGAGMRIETLGFAYGSEEAEAIAREIGRRAAHGAAWHDIAVIYRQNRLSRAIEEAFIKARVPFEIVGDVGFWQRAAVKDALALLSLSASPEDRQSDEAFRRVANKPARGLGAKSLGEIEIAAQREGTSLLGAVPHTKLSPKCGAALSRFVQTIRASGRREPESVGERLSWLLEATGYLPALRADDSDEAANQRENLAELISLAHDFAEIGQIMEHAALASGAPGEKGKERVQLLTMHRAKGLEFRHVFLPAWEEGIFPGNNARNHDEERRLAYVALTRAMEQATISWCDYRQGATTTPSRFVDEIPLENRINRWNWMEPQSAARQTSAAWAQTQRELSALGLA</sequence>
<accession>A0A1D8UY56</accession>
<dbReference type="Pfam" id="PF00580">
    <property type="entry name" value="UvrD-helicase"/>
    <property type="match status" value="1"/>
</dbReference>
<feature type="binding site" evidence="12">
    <location>
        <begin position="35"/>
        <end position="42"/>
    </location>
    <ligand>
        <name>ATP</name>
        <dbReference type="ChEBI" id="CHEBI:30616"/>
    </ligand>
</feature>
<evidence type="ECO:0000256" key="10">
    <source>
        <dbReference type="ARBA" id="ARBA00034923"/>
    </source>
</evidence>
<dbReference type="InterPro" id="IPR013986">
    <property type="entry name" value="DExx_box_DNA_helicase_dom_sf"/>
</dbReference>
<dbReference type="PROSITE" id="PS51217">
    <property type="entry name" value="UVRD_HELICASE_CTER"/>
    <property type="match status" value="1"/>
</dbReference>
<dbReference type="GO" id="GO:0043138">
    <property type="term" value="F:3'-5' DNA helicase activity"/>
    <property type="evidence" value="ECO:0007669"/>
    <property type="project" value="UniProtKB-EC"/>
</dbReference>
<dbReference type="PANTHER" id="PTHR11070:SF2">
    <property type="entry name" value="ATP-DEPENDENT DNA HELICASE SRS2"/>
    <property type="match status" value="1"/>
</dbReference>
<dbReference type="PROSITE" id="PS51198">
    <property type="entry name" value="UVRD_HELICASE_ATP_BIND"/>
    <property type="match status" value="1"/>
</dbReference>
<evidence type="ECO:0000256" key="1">
    <source>
        <dbReference type="ARBA" id="ARBA00009922"/>
    </source>
</evidence>
<evidence type="ECO:0000256" key="6">
    <source>
        <dbReference type="ARBA" id="ARBA00023125"/>
    </source>
</evidence>
<dbReference type="Gene3D" id="1.10.10.160">
    <property type="match status" value="1"/>
</dbReference>
<gene>
    <name evidence="15" type="ORF">A0U89_15105</name>
</gene>
<evidence type="ECO:0000256" key="12">
    <source>
        <dbReference type="PROSITE-ProRule" id="PRU00560"/>
    </source>
</evidence>
<dbReference type="GO" id="GO:0005829">
    <property type="term" value="C:cytosol"/>
    <property type="evidence" value="ECO:0007669"/>
    <property type="project" value="TreeGrafter"/>
</dbReference>
<geneLocation type="plasmid" evidence="16">
    <name>pkb14400_2</name>
</geneLocation>
<keyword evidence="4 12" id="KW-0347">Helicase</keyword>
<dbReference type="KEGG" id="kba:A0U89_15105"/>
<dbReference type="GO" id="GO:0033202">
    <property type="term" value="C:DNA helicase complex"/>
    <property type="evidence" value="ECO:0007669"/>
    <property type="project" value="TreeGrafter"/>
</dbReference>
<evidence type="ECO:0000256" key="5">
    <source>
        <dbReference type="ARBA" id="ARBA00022840"/>
    </source>
</evidence>
<dbReference type="Gene3D" id="3.40.50.300">
    <property type="entry name" value="P-loop containing nucleotide triphosphate hydrolases"/>
    <property type="match status" value="2"/>
</dbReference>
<keyword evidence="16" id="KW-1185">Reference proteome</keyword>
<protein>
    <recommendedName>
        <fullName evidence="9">DNA 3'-5' helicase</fullName>
        <ecNumber evidence="9">5.6.2.4</ecNumber>
    </recommendedName>
    <alternativeName>
        <fullName evidence="10">DNA 3'-5' helicase II</fullName>
    </alternativeName>
</protein>
<evidence type="ECO:0000256" key="8">
    <source>
        <dbReference type="ARBA" id="ARBA00034617"/>
    </source>
</evidence>
<evidence type="ECO:0000313" key="16">
    <source>
        <dbReference type="Proteomes" id="UP000179145"/>
    </source>
</evidence>
<keyword evidence="6" id="KW-0238">DNA-binding</keyword>
<dbReference type="GO" id="GO:0016887">
    <property type="term" value="F:ATP hydrolysis activity"/>
    <property type="evidence" value="ECO:0007669"/>
    <property type="project" value="RHEA"/>
</dbReference>
<dbReference type="EC" id="5.6.2.4" evidence="9"/>
<feature type="domain" description="UvrD-like helicase ATP-binding" evidence="13">
    <location>
        <begin position="14"/>
        <end position="317"/>
    </location>
</feature>
<comment type="similarity">
    <text evidence="1">Belongs to the helicase family. UvrD subfamily.</text>
</comment>
<dbReference type="CDD" id="cd17932">
    <property type="entry name" value="DEXQc_UvrD"/>
    <property type="match status" value="1"/>
</dbReference>
<keyword evidence="3 12" id="KW-0378">Hydrolase</keyword>
<evidence type="ECO:0000256" key="11">
    <source>
        <dbReference type="ARBA" id="ARBA00048988"/>
    </source>
</evidence>
<dbReference type="AlphaFoldDB" id="A0A1D8UY56"/>
<keyword evidence="15" id="KW-0614">Plasmid</keyword>
<dbReference type="Gene3D" id="1.10.486.10">
    <property type="entry name" value="PCRA, domain 4"/>
    <property type="match status" value="1"/>
</dbReference>
<dbReference type="Proteomes" id="UP000179145">
    <property type="component" value="Plasmid pKB14400_2"/>
</dbReference>
<dbReference type="GO" id="GO:0003677">
    <property type="term" value="F:DNA binding"/>
    <property type="evidence" value="ECO:0007669"/>
    <property type="project" value="UniProtKB-KW"/>
</dbReference>
<dbReference type="InterPro" id="IPR027417">
    <property type="entry name" value="P-loop_NTPase"/>
</dbReference>
<evidence type="ECO:0000256" key="7">
    <source>
        <dbReference type="ARBA" id="ARBA00023235"/>
    </source>
</evidence>
<dbReference type="EMBL" id="CP014676">
    <property type="protein sequence ID" value="AOX18638.1"/>
    <property type="molecule type" value="Genomic_DNA"/>
</dbReference>
<dbReference type="InterPro" id="IPR014017">
    <property type="entry name" value="DNA_helicase_UvrD-like_C"/>
</dbReference>
<evidence type="ECO:0000313" key="15">
    <source>
        <dbReference type="EMBL" id="AOX18638.1"/>
    </source>
</evidence>
<comment type="catalytic activity">
    <reaction evidence="11">
        <text>ATP + H2O = ADP + phosphate + H(+)</text>
        <dbReference type="Rhea" id="RHEA:13065"/>
        <dbReference type="ChEBI" id="CHEBI:15377"/>
        <dbReference type="ChEBI" id="CHEBI:15378"/>
        <dbReference type="ChEBI" id="CHEBI:30616"/>
        <dbReference type="ChEBI" id="CHEBI:43474"/>
        <dbReference type="ChEBI" id="CHEBI:456216"/>
        <dbReference type="EC" id="5.6.2.4"/>
    </reaction>
</comment>
<dbReference type="InterPro" id="IPR000212">
    <property type="entry name" value="DNA_helicase_UvrD/REP"/>
</dbReference>
<evidence type="ECO:0000259" key="14">
    <source>
        <dbReference type="PROSITE" id="PS51217"/>
    </source>
</evidence>
<keyword evidence="5 12" id="KW-0067">ATP-binding</keyword>
<dbReference type="Pfam" id="PF13361">
    <property type="entry name" value="UvrD_C"/>
    <property type="match status" value="1"/>
</dbReference>
<reference evidence="15 16" key="1">
    <citation type="journal article" date="2016" name="Microb. Cell Fact.">
        <title>Dissection of exopolysaccharide biosynthesis in Kozakia baliensis.</title>
        <authorList>
            <person name="Brandt J.U."/>
            <person name="Jakob F."/>
            <person name="Behr J."/>
            <person name="Geissler A.J."/>
            <person name="Vogel R.F."/>
        </authorList>
    </citation>
    <scope>NUCLEOTIDE SEQUENCE [LARGE SCALE GENOMIC DNA]</scope>
    <source>
        <strain evidence="15 16">DSM 14400</strain>
        <plasmid evidence="16">Plasmid pkb14400_2</plasmid>
    </source>
</reference>
<dbReference type="SUPFAM" id="SSF52540">
    <property type="entry name" value="P-loop containing nucleoside triphosphate hydrolases"/>
    <property type="match status" value="1"/>
</dbReference>
<dbReference type="PANTHER" id="PTHR11070">
    <property type="entry name" value="UVRD / RECB / PCRA DNA HELICASE FAMILY MEMBER"/>
    <property type="match status" value="1"/>
</dbReference>
<evidence type="ECO:0000256" key="9">
    <source>
        <dbReference type="ARBA" id="ARBA00034808"/>
    </source>
</evidence>
<keyword evidence="2 12" id="KW-0547">Nucleotide-binding</keyword>
<dbReference type="InterPro" id="IPR014016">
    <property type="entry name" value="UvrD-like_ATP-bd"/>
</dbReference>
<comment type="catalytic activity">
    <reaction evidence="8">
        <text>Couples ATP hydrolysis with the unwinding of duplex DNA by translocating in the 3'-5' direction.</text>
        <dbReference type="EC" id="5.6.2.4"/>
    </reaction>
</comment>